<gene>
    <name evidence="2" type="ORF">JEQ17_31175</name>
</gene>
<accession>A0A7T7KZ16</accession>
<dbReference type="Proteomes" id="UP000595636">
    <property type="component" value="Chromosome"/>
</dbReference>
<dbReference type="KEGG" id="slf:JEQ17_31175"/>
<dbReference type="EMBL" id="CP066831">
    <property type="protein sequence ID" value="QQM43419.1"/>
    <property type="molecule type" value="Genomic_DNA"/>
</dbReference>
<name>A0A7T7KZ16_9ACTN</name>
<feature type="signal peptide" evidence="1">
    <location>
        <begin position="1"/>
        <end position="24"/>
    </location>
</feature>
<feature type="chain" id="PRO_5038338191" description="Lipoprotein" evidence="1">
    <location>
        <begin position="25"/>
        <end position="158"/>
    </location>
</feature>
<sequence>MRCKRLGIGAALAAGTLAAGLALAPGAAAVVPQSATIIADCGAYGGGEATLTATQTGTSATITLSSSEITSPLALGADSIVSTLTMVKAGGGTTAFTGTKNPAMDAGDGVSVGPLTGTVAPGDSLEANGGSLRMVIFGFITVTCTAQGPQSPGPFVFE</sequence>
<keyword evidence="1" id="KW-0732">Signal</keyword>
<protein>
    <recommendedName>
        <fullName evidence="4">Lipoprotein</fullName>
    </recommendedName>
</protein>
<evidence type="ECO:0008006" key="4">
    <source>
        <dbReference type="Google" id="ProtNLM"/>
    </source>
</evidence>
<dbReference type="AlphaFoldDB" id="A0A7T7KZ16"/>
<dbReference type="RefSeq" id="WP_200398240.1">
    <property type="nucleotide sequence ID" value="NZ_CP066831.1"/>
</dbReference>
<reference evidence="2 3" key="1">
    <citation type="submission" date="2020-12" db="EMBL/GenBank/DDBJ databases">
        <title>A novel species.</title>
        <authorList>
            <person name="Li K."/>
        </authorList>
    </citation>
    <scope>NUCLEOTIDE SEQUENCE [LARGE SCALE GENOMIC DNA]</scope>
    <source>
        <strain evidence="2 3">ZYC-3</strain>
    </source>
</reference>
<evidence type="ECO:0000313" key="2">
    <source>
        <dbReference type="EMBL" id="QQM43419.1"/>
    </source>
</evidence>
<evidence type="ECO:0000313" key="3">
    <source>
        <dbReference type="Proteomes" id="UP000595636"/>
    </source>
</evidence>
<evidence type="ECO:0000256" key="1">
    <source>
        <dbReference type="SAM" id="SignalP"/>
    </source>
</evidence>
<organism evidence="2 3">
    <name type="scientific">Streptomyces liliifuscus</name>
    <dbReference type="NCBI Taxonomy" id="2797636"/>
    <lineage>
        <taxon>Bacteria</taxon>
        <taxon>Bacillati</taxon>
        <taxon>Actinomycetota</taxon>
        <taxon>Actinomycetes</taxon>
        <taxon>Kitasatosporales</taxon>
        <taxon>Streptomycetaceae</taxon>
        <taxon>Streptomyces</taxon>
    </lineage>
</organism>
<proteinExistence type="predicted"/>
<keyword evidence="3" id="KW-1185">Reference proteome</keyword>